<dbReference type="InterPro" id="IPR006674">
    <property type="entry name" value="HD_domain"/>
</dbReference>
<gene>
    <name evidence="4" type="primary">dgt</name>
    <name evidence="4" type="ORF">APO_0880</name>
</gene>
<accession>F1YSI5</accession>
<dbReference type="GO" id="GO:0006203">
    <property type="term" value="P:dGTP catabolic process"/>
    <property type="evidence" value="ECO:0007669"/>
    <property type="project" value="TreeGrafter"/>
</dbReference>
<name>F1YSI5_9PROT</name>
<organism evidence="4 5">
    <name type="scientific">Acetobacter pomorum DM001</name>
    <dbReference type="NCBI Taxonomy" id="945681"/>
    <lineage>
        <taxon>Bacteria</taxon>
        <taxon>Pseudomonadati</taxon>
        <taxon>Pseudomonadota</taxon>
        <taxon>Alphaproteobacteria</taxon>
        <taxon>Acetobacterales</taxon>
        <taxon>Acetobacteraceae</taxon>
        <taxon>Acetobacter</taxon>
    </lineage>
</organism>
<protein>
    <recommendedName>
        <fullName evidence="2">Deoxyguanosinetriphosphate triphosphohydrolase-like protein</fullName>
    </recommendedName>
</protein>
<feature type="domain" description="HD" evidence="3">
    <location>
        <begin position="88"/>
        <end position="223"/>
    </location>
</feature>
<evidence type="ECO:0000259" key="3">
    <source>
        <dbReference type="PROSITE" id="PS51831"/>
    </source>
</evidence>
<evidence type="ECO:0000313" key="5">
    <source>
        <dbReference type="Proteomes" id="UP000018454"/>
    </source>
</evidence>
<dbReference type="InterPro" id="IPR003607">
    <property type="entry name" value="HD/PDEase_dom"/>
</dbReference>
<dbReference type="PANTHER" id="PTHR11373">
    <property type="entry name" value="DEOXYNUCLEOSIDE TRIPHOSPHATE TRIPHOSPHOHYDROLASE"/>
    <property type="match status" value="1"/>
</dbReference>
<dbReference type="NCBIfam" id="TIGR01353">
    <property type="entry name" value="dGTP_triPase"/>
    <property type="match status" value="1"/>
</dbReference>
<dbReference type="InterPro" id="IPR026875">
    <property type="entry name" value="PHydrolase_assoc_dom"/>
</dbReference>
<evidence type="ECO:0000313" key="4">
    <source>
        <dbReference type="EMBL" id="EGE48318.1"/>
    </source>
</evidence>
<dbReference type="CDD" id="cd00077">
    <property type="entry name" value="HDc"/>
    <property type="match status" value="1"/>
</dbReference>
<comment type="similarity">
    <text evidence="2">Belongs to the dGTPase family. Type 2 subfamily.</text>
</comment>
<dbReference type="Pfam" id="PF13286">
    <property type="entry name" value="HD_assoc"/>
    <property type="match status" value="1"/>
</dbReference>
<dbReference type="EMBL" id="AEUP01000021">
    <property type="protein sequence ID" value="EGE48318.1"/>
    <property type="molecule type" value="Genomic_DNA"/>
</dbReference>
<keyword evidence="1 2" id="KW-0378">Hydrolase</keyword>
<dbReference type="InterPro" id="IPR050135">
    <property type="entry name" value="dGTPase-like"/>
</dbReference>
<dbReference type="SUPFAM" id="SSF109604">
    <property type="entry name" value="HD-domain/PDEase-like"/>
    <property type="match status" value="1"/>
</dbReference>
<dbReference type="Pfam" id="PF01966">
    <property type="entry name" value="HD"/>
    <property type="match status" value="1"/>
</dbReference>
<dbReference type="GO" id="GO:0008832">
    <property type="term" value="F:dGTPase activity"/>
    <property type="evidence" value="ECO:0007669"/>
    <property type="project" value="TreeGrafter"/>
</dbReference>
<dbReference type="AlphaFoldDB" id="F1YSI5"/>
<dbReference type="PANTHER" id="PTHR11373:SF43">
    <property type="entry name" value="DEOXYGUANOSINETRIPHOSPHATE TRIPHOSPHOHYDROLASE-LIKE PROTEIN"/>
    <property type="match status" value="1"/>
</dbReference>
<proteinExistence type="inferred from homology"/>
<dbReference type="Gene3D" id="1.10.3210.10">
    <property type="entry name" value="Hypothetical protein af1432"/>
    <property type="match status" value="1"/>
</dbReference>
<dbReference type="NCBIfam" id="NF002326">
    <property type="entry name" value="PRK01286.1-1"/>
    <property type="match status" value="1"/>
</dbReference>
<evidence type="ECO:0000256" key="2">
    <source>
        <dbReference type="HAMAP-Rule" id="MF_01212"/>
    </source>
</evidence>
<dbReference type="Proteomes" id="UP000018454">
    <property type="component" value="Unassembled WGS sequence"/>
</dbReference>
<comment type="caution">
    <text evidence="4">The sequence shown here is derived from an EMBL/GenBank/DDBJ whole genome shotgun (WGS) entry which is preliminary data.</text>
</comment>
<evidence type="ECO:0000256" key="1">
    <source>
        <dbReference type="ARBA" id="ARBA00022801"/>
    </source>
</evidence>
<dbReference type="InterPro" id="IPR006261">
    <property type="entry name" value="dGTPase"/>
</dbReference>
<dbReference type="SMART" id="SM00471">
    <property type="entry name" value="HDc"/>
    <property type="match status" value="1"/>
</dbReference>
<reference evidence="4 5" key="1">
    <citation type="journal article" date="2011" name="Science">
        <title>Drosophila microbiome modulates host developmental and metabolic homeostasis via insulin signaling.</title>
        <authorList>
            <person name="Shin S.C."/>
            <person name="Kim S.H."/>
            <person name="You H."/>
            <person name="Kim B."/>
            <person name="Kim A.C."/>
            <person name="Lee K.A."/>
            <person name="Yoon J.H."/>
            <person name="Ryu J.H."/>
            <person name="Lee W.J."/>
        </authorList>
    </citation>
    <scope>NUCLEOTIDE SEQUENCE [LARGE SCALE GENOMIC DNA]</scope>
    <source>
        <strain evidence="4 5">DM001</strain>
    </source>
</reference>
<sequence>MDAGNRLVDRAAKETAGVPDTTECRDLMPYAVQPGVGRARRLYDEPESLTRSPWQRDRDRVIHSSGFRRLQYKTQVFVNHEGDFFRTRLTHSLEVAQVARSMARFLKLDEDLTEAVALAHDLGHTPFGHAGEDALAAHMQEWGGFDHNTQALRQVMLKERRYLAFDGLNLTWETLEGLAKHNGPVKRPPARLLELDALFPLELSTYASAEAQVAALADDIAYHGHDLDDGVKSGLLSLDDLVDVPVVGEELFEVRKAAADLPSHDTRTLQRIRHEMVRRVIHKLVTDVLICTRERLQDLAPRHVEDIRAASGPVVAFQEQMAQANKGIRKFLFAHLYRHWRVNRMTHKARHVTAELFDTLTESPSLLPAEWQREAEGKDATGLRRVVADYVASMTDRYAMEEHRRLTDLSVAG</sequence>
<dbReference type="InterPro" id="IPR023023">
    <property type="entry name" value="dNTPase_2"/>
</dbReference>
<dbReference type="HAMAP" id="MF_01212">
    <property type="entry name" value="dGTPase_type2"/>
    <property type="match status" value="1"/>
</dbReference>
<dbReference type="PROSITE" id="PS51831">
    <property type="entry name" value="HD"/>
    <property type="match status" value="1"/>
</dbReference>